<comment type="catalytic activity">
    <reaction evidence="3">
        <text>2 GTP = 3',3'-c-di-GMP + 2 diphosphate</text>
        <dbReference type="Rhea" id="RHEA:24898"/>
        <dbReference type="ChEBI" id="CHEBI:33019"/>
        <dbReference type="ChEBI" id="CHEBI:37565"/>
        <dbReference type="ChEBI" id="CHEBI:58805"/>
        <dbReference type="EC" id="2.7.7.65"/>
    </reaction>
</comment>
<dbReference type="PANTHER" id="PTHR45138">
    <property type="entry name" value="REGULATORY COMPONENTS OF SENSORY TRANSDUCTION SYSTEM"/>
    <property type="match status" value="1"/>
</dbReference>
<dbReference type="SMART" id="SM00448">
    <property type="entry name" value="REC"/>
    <property type="match status" value="1"/>
</dbReference>
<evidence type="ECO:0000259" key="6">
    <source>
        <dbReference type="PROSITE" id="PS50887"/>
    </source>
</evidence>
<comment type="caution">
    <text evidence="7">The sequence shown here is derived from an EMBL/GenBank/DDBJ whole genome shotgun (WGS) entry which is preliminary data.</text>
</comment>
<dbReference type="InterPro" id="IPR001789">
    <property type="entry name" value="Sig_transdc_resp-reg_receiver"/>
</dbReference>
<evidence type="ECO:0000256" key="2">
    <source>
        <dbReference type="ARBA" id="ARBA00012528"/>
    </source>
</evidence>
<keyword evidence="8" id="KW-1185">Reference proteome</keyword>
<dbReference type="SUPFAM" id="SSF52172">
    <property type="entry name" value="CheY-like"/>
    <property type="match status" value="1"/>
</dbReference>
<dbReference type="PROSITE" id="PS50887">
    <property type="entry name" value="GGDEF"/>
    <property type="match status" value="1"/>
</dbReference>
<dbReference type="AlphaFoldDB" id="A0A1S1N2Q3"/>
<dbReference type="EMBL" id="MNAN01000037">
    <property type="protein sequence ID" value="OHU93660.1"/>
    <property type="molecule type" value="Genomic_DNA"/>
</dbReference>
<name>A0A1S1N2Q3_9GAMM</name>
<dbReference type="InterPro" id="IPR011006">
    <property type="entry name" value="CheY-like_superfamily"/>
</dbReference>
<dbReference type="Gene3D" id="3.40.50.2300">
    <property type="match status" value="1"/>
</dbReference>
<dbReference type="InterPro" id="IPR029787">
    <property type="entry name" value="Nucleotide_cyclase"/>
</dbReference>
<reference evidence="7 8" key="1">
    <citation type="submission" date="2016-10" db="EMBL/GenBank/DDBJ databases">
        <title>Pseudoalteromonas amylolytica sp. nov., isolated from the surface seawater.</title>
        <authorList>
            <person name="Wu Y.-H."/>
            <person name="Cheng H."/>
            <person name="Jin X.-B."/>
            <person name="Wang C.-S."/>
            <person name="Xu X.-W."/>
        </authorList>
    </citation>
    <scope>NUCLEOTIDE SEQUENCE [LARGE SCALE GENOMIC DNA]</scope>
    <source>
        <strain evidence="7 8">JCM 12483</strain>
    </source>
</reference>
<dbReference type="Gene3D" id="3.30.70.270">
    <property type="match status" value="1"/>
</dbReference>
<dbReference type="GO" id="GO:0005886">
    <property type="term" value="C:plasma membrane"/>
    <property type="evidence" value="ECO:0007669"/>
    <property type="project" value="TreeGrafter"/>
</dbReference>
<evidence type="ECO:0000313" key="7">
    <source>
        <dbReference type="EMBL" id="OHU93660.1"/>
    </source>
</evidence>
<dbReference type="Pfam" id="PF00990">
    <property type="entry name" value="GGDEF"/>
    <property type="match status" value="1"/>
</dbReference>
<dbReference type="InterPro" id="IPR043128">
    <property type="entry name" value="Rev_trsase/Diguanyl_cyclase"/>
</dbReference>
<organism evidence="7 8">
    <name type="scientific">Pseudoalteromonas byunsanensis</name>
    <dbReference type="NCBI Taxonomy" id="327939"/>
    <lineage>
        <taxon>Bacteria</taxon>
        <taxon>Pseudomonadati</taxon>
        <taxon>Pseudomonadota</taxon>
        <taxon>Gammaproteobacteria</taxon>
        <taxon>Alteromonadales</taxon>
        <taxon>Pseudoalteromonadaceae</taxon>
        <taxon>Pseudoalteromonas</taxon>
    </lineage>
</organism>
<dbReference type="PANTHER" id="PTHR45138:SF9">
    <property type="entry name" value="DIGUANYLATE CYCLASE DGCM-RELATED"/>
    <property type="match status" value="1"/>
</dbReference>
<dbReference type="RefSeq" id="WP_070993814.1">
    <property type="nucleotide sequence ID" value="NZ_CBCSHD010000006.1"/>
</dbReference>
<feature type="domain" description="GGDEF" evidence="6">
    <location>
        <begin position="167"/>
        <end position="303"/>
    </location>
</feature>
<dbReference type="GO" id="GO:0000160">
    <property type="term" value="P:phosphorelay signal transduction system"/>
    <property type="evidence" value="ECO:0007669"/>
    <property type="project" value="InterPro"/>
</dbReference>
<dbReference type="OrthoDB" id="9812260at2"/>
<comment type="cofactor">
    <cofactor evidence="1">
        <name>Mg(2+)</name>
        <dbReference type="ChEBI" id="CHEBI:18420"/>
    </cofactor>
</comment>
<evidence type="ECO:0000256" key="3">
    <source>
        <dbReference type="ARBA" id="ARBA00034247"/>
    </source>
</evidence>
<proteinExistence type="predicted"/>
<feature type="modified residue" description="4-aspartylphosphate" evidence="4">
    <location>
        <position position="57"/>
    </location>
</feature>
<dbReference type="Proteomes" id="UP000180253">
    <property type="component" value="Unassembled WGS sequence"/>
</dbReference>
<protein>
    <recommendedName>
        <fullName evidence="2">diguanylate cyclase</fullName>
        <ecNumber evidence="2">2.7.7.65</ecNumber>
    </recommendedName>
</protein>
<dbReference type="STRING" id="327939.BIW53_20205"/>
<dbReference type="SUPFAM" id="SSF55073">
    <property type="entry name" value="Nucleotide cyclase"/>
    <property type="match status" value="1"/>
</dbReference>
<accession>A0A1S1N2Q3</accession>
<keyword evidence="4" id="KW-0597">Phosphoprotein</keyword>
<dbReference type="InterPro" id="IPR000160">
    <property type="entry name" value="GGDEF_dom"/>
</dbReference>
<dbReference type="GO" id="GO:0052621">
    <property type="term" value="F:diguanylate cyclase activity"/>
    <property type="evidence" value="ECO:0007669"/>
    <property type="project" value="UniProtKB-EC"/>
</dbReference>
<feature type="domain" description="Response regulatory" evidence="5">
    <location>
        <begin position="9"/>
        <end position="124"/>
    </location>
</feature>
<sequence length="307" mass="35301">MEQVNSSPTILIVEDDEINYLVLESILSKSYRTARCASGLECMEYCQSHQPDIILMDVEMPVMNGLETCKLLKQSDFTKDIPIIFVTSHHQDHEQTRCWQAGGSDFVIKPVNALTLMHRVEAQVRLLHQHRQLKSMAFIDGLTQVYNRHYLTSELDKRLSYAKRNRTAFSLIMADIDWFKKYNDFYGHIKGDECLKRVAQLIKCNHHRGEDAVVRYGGEEFVCIMPQVDRHGLEKLSCALKQRIQEANLPHEASKFGYVTLSIGGVYSDSVRQCNGQKWLEAADEQLYLSKNKGRNEISIKELPSDE</sequence>
<dbReference type="CDD" id="cd01949">
    <property type="entry name" value="GGDEF"/>
    <property type="match status" value="1"/>
</dbReference>
<dbReference type="InterPro" id="IPR050469">
    <property type="entry name" value="Diguanylate_Cyclase"/>
</dbReference>
<gene>
    <name evidence="7" type="ORF">BIW53_20205</name>
</gene>
<dbReference type="GO" id="GO:1902201">
    <property type="term" value="P:negative regulation of bacterial-type flagellum-dependent cell motility"/>
    <property type="evidence" value="ECO:0007669"/>
    <property type="project" value="TreeGrafter"/>
</dbReference>
<dbReference type="NCBIfam" id="TIGR00254">
    <property type="entry name" value="GGDEF"/>
    <property type="match status" value="1"/>
</dbReference>
<evidence type="ECO:0000259" key="5">
    <source>
        <dbReference type="PROSITE" id="PS50110"/>
    </source>
</evidence>
<evidence type="ECO:0000313" key="8">
    <source>
        <dbReference type="Proteomes" id="UP000180253"/>
    </source>
</evidence>
<evidence type="ECO:0000256" key="1">
    <source>
        <dbReference type="ARBA" id="ARBA00001946"/>
    </source>
</evidence>
<dbReference type="EC" id="2.7.7.65" evidence="2"/>
<dbReference type="GO" id="GO:0043709">
    <property type="term" value="P:cell adhesion involved in single-species biofilm formation"/>
    <property type="evidence" value="ECO:0007669"/>
    <property type="project" value="TreeGrafter"/>
</dbReference>
<dbReference type="FunFam" id="3.30.70.270:FF:000001">
    <property type="entry name" value="Diguanylate cyclase domain protein"/>
    <property type="match status" value="1"/>
</dbReference>
<evidence type="ECO:0000256" key="4">
    <source>
        <dbReference type="PROSITE-ProRule" id="PRU00169"/>
    </source>
</evidence>
<dbReference type="CDD" id="cd17546">
    <property type="entry name" value="REC_hyHK_CKI1_RcsC-like"/>
    <property type="match status" value="1"/>
</dbReference>
<dbReference type="SMART" id="SM00267">
    <property type="entry name" value="GGDEF"/>
    <property type="match status" value="1"/>
</dbReference>
<dbReference type="PROSITE" id="PS50110">
    <property type="entry name" value="RESPONSE_REGULATORY"/>
    <property type="match status" value="1"/>
</dbReference>
<dbReference type="Pfam" id="PF00072">
    <property type="entry name" value="Response_reg"/>
    <property type="match status" value="1"/>
</dbReference>